<feature type="coiled-coil region" evidence="1">
    <location>
        <begin position="1816"/>
        <end position="1871"/>
    </location>
</feature>
<dbReference type="GO" id="GO:0051301">
    <property type="term" value="P:cell division"/>
    <property type="evidence" value="ECO:0007669"/>
    <property type="project" value="InterPro"/>
</dbReference>
<evidence type="ECO:0000313" key="6">
    <source>
        <dbReference type="Proteomes" id="UP000822369"/>
    </source>
</evidence>
<dbReference type="InterPro" id="IPR040850">
    <property type="entry name" value="Knl1_RWD_C"/>
</dbReference>
<dbReference type="EMBL" id="JAAVVJ010000001">
    <property type="protein sequence ID" value="KAF7230896.1"/>
    <property type="molecule type" value="Genomic_DNA"/>
</dbReference>
<evidence type="ECO:0000256" key="2">
    <source>
        <dbReference type="SAM" id="MobiDB-lite"/>
    </source>
</evidence>
<reference evidence="4" key="1">
    <citation type="submission" date="2020-03" db="EMBL/GenBank/DDBJ databases">
        <title>Intra-Species Differences in Population Size shape Life History and Genome Evolution.</title>
        <authorList>
            <person name="Willemsen D."/>
            <person name="Cui R."/>
            <person name="Valenzano D.R."/>
        </authorList>
    </citation>
    <scope>NUCLEOTIDE SEQUENCE</scope>
    <source>
        <strain evidence="4">GRZ</strain>
        <tissue evidence="4">Whole</tissue>
    </source>
</reference>
<feature type="region of interest" description="Disordered" evidence="2">
    <location>
        <begin position="1466"/>
        <end position="1486"/>
    </location>
</feature>
<feature type="region of interest" description="Disordered" evidence="2">
    <location>
        <begin position="650"/>
        <end position="681"/>
    </location>
</feature>
<feature type="compositionally biased region" description="Basic and acidic residues" evidence="2">
    <location>
        <begin position="321"/>
        <end position="338"/>
    </location>
</feature>
<sequence>MEPLDPAKNVEGSGHSRRRISSILKVTRKSSGTCESEQQENEVESAKPFEKRNSRRVSFAPATDVLLFAKDVKTASPTRNPLQELIAANVLFSSIRVQMAATDDGTQQIMGIENLLSAPLHGSHQSNMVSCDIPNDFGEKTVVFSTEDADMDMTCSHTINITGDAGTLKMQTHHDIFHTVGERRVVSDGVFADVSLSHTAATSSLPAMLFSGQKNDSSLVTNIPFVIPDFENIHTSLSKPSGFSSRTPLTGSSSEDTKSTGQTAIDKENQIPTLLSCSRNRSTSCPEDEGLGMAVAPGVVDEEDDDPFQCLFPAQDMYAHSDKRSSTVTEKKPEESGERSGSIELNGSASFTKPRDLSGNPEIPRTRPVTVPFSKATINTDGFPLQTPEAEVDRKEWALDNSKSCGILFDGGLKSSEEDFSMDLTDVHRGKILETMGSNDLFGVVFLSQSSNPAERTPAQEGVETSLQPFLKTQPQIHQVKPTNVKDYEEETLRLSADDDCMDVTKCHTLKIDSDVGLQLHQSVNLSPATREQTLRLAADDTAMDLTQCLTENAVSHLASDSDSFVGKGEDKTCDPTLSRSLSSHCGNTGYKNLQINPVRAQMGPFASQSDGFAVYPKDDISMDVTELQTGYILGGHVTMDVKDVQRLSQATHPQSVHPKMELMTSQQQSDTDHRPSSSKETLMGISLKTAQRLQAKFASEDPLREKTVRFTAADAGMDVTQYHTVNIIHDLPPHSISNVDLPANREQTVRFTTNDATGSHTEKVSTELNKQSHQYVNLLPADGEKTVRFSANDATMDVTQSHMVNIIHDLPPHSISKVDSPANGVKMVRLTTDDAAMDVTRSHTVSVSSHLNKPSHQYVNLPPDGEKTVRLTTDDAAMDVTRSHTVSVSSHLNKLSHQYVNLPPDGEKTVRFTAADAGMDVTQYHTVNIIHDLPPHSISNVDLPANREQTVRFTTNDATGSHTEKVSTELNKQSHQYVNLLPADGEKTVRFSANDATMDVTQSHMVNIIHDLPPHSISKVDSPANGVKMVRLTTDDAAMDVTRSHTVSVSSHLNKLSHQYVNLPPDGEKTVRFTTNDASIDVTRSHTANISTDLNTFPHQNVHQLPANGERTERFTPKRSLMDMTKSHTASFSTTFEPKLYQNVELQPPSVDETQRFTTEDACMDMTSCFTVNMTSNLASETVSLDQNMKFPPAAEKTDSGDCAPLSNRSSSAQVEQKYKSSTTQEADATDTPLPQEPAASCHFQLKTQKADTDAATESPSVVSDVVGKPVMETVTSCAEIGVTDILHQDVFSPQDHRSDHLEEREFSGNNTFLGSSISEVEAFNPSNYLDSNKMETAEEPLQTTEAFPEKAEPSAEGPDVDTKRSPTSRRISLADLRSKVRRLSNKIKAAADDVAEDPGAAPVPPPDLDMDKTSSSKTGPLPVVQPTFETSFETNTDDERPFAATPFNLKMQQLMSQLSVGRFKPKLPQRTNPDRSKRLASAGEATRTFSVSIASRLSDLDNVDHINDEELGSCEDLSESLDIRDAEKSFEKETSPKVDLALKLLDEPEGLVSPIQGQKRPLEDEDEDERSLKACLEHVGLTFEPLVEHDGNTAASHTTTQSVSSSSCSHTDSRCQAALEDYGDDGLGKLKDGTITVQEFFKLFKIDFVIHNPRQSILPGKLLSDSDVTPLDLLKNRHINRPRQAVYEADVQILTAKVEGLKVRTKDLDKPLKIVNEHLWEETRHFSENELKSFGAKLKENNNFFKKLGKVKTHEMKEELYSNLVRTSREQQQKVRGTIEEADKTIKHLDECICELEAEIFAVEEKGFGDKPGLKSLQEELTKVSDAVADKERRISELELETKQNSSKLEQMKAEKSSLQKHIDILNMMNEWRLGERTNKSTCYTFLHNTMFLQLEYEQLERSDADGGCEKKITNIAFKFELHPEKSQPHARLVHKLVSQYMEGESGWVEKYSTSQDVPKLLHDVSLVVSRCRMLGEELRLLKMWGGLRFDILDISCMDTQVRVVFSSMKRCSKFEVVFDVGLTDQLCAFQVQSFKNVFGSSSIQQIEDIVASLASGRKLLTRIIKKIHETLLQ</sequence>
<evidence type="ECO:0000259" key="3">
    <source>
        <dbReference type="Pfam" id="PF18210"/>
    </source>
</evidence>
<feature type="region of interest" description="Disordered" evidence="2">
    <location>
        <begin position="1391"/>
        <end position="1427"/>
    </location>
</feature>
<proteinExistence type="predicted"/>
<dbReference type="PANTHER" id="PTHR16520:SF3">
    <property type="entry name" value="KINETOCHORE SCAFFOLD 1"/>
    <property type="match status" value="1"/>
</dbReference>
<dbReference type="GO" id="GO:0034501">
    <property type="term" value="P:protein localization to kinetochore"/>
    <property type="evidence" value="ECO:0007669"/>
    <property type="project" value="InterPro"/>
</dbReference>
<dbReference type="Pfam" id="PF18210">
    <property type="entry name" value="Knl1_RWD_C"/>
    <property type="match status" value="1"/>
</dbReference>
<feature type="domain" description="Knl1 C-terminal RWD" evidence="3">
    <location>
        <begin position="1829"/>
        <end position="1978"/>
    </location>
</feature>
<protein>
    <submittedName>
        <fullName evidence="5">Transcript variant X1</fullName>
    </submittedName>
    <submittedName>
        <fullName evidence="4">Transcript variant X2</fullName>
    </submittedName>
</protein>
<accession>A0A9D2Z1F1</accession>
<feature type="region of interest" description="Disordered" evidence="2">
    <location>
        <begin position="1338"/>
        <end position="1375"/>
    </location>
</feature>
<organism evidence="4 6">
    <name type="scientific">Nothobranchius furzeri</name>
    <name type="common">Turquoise killifish</name>
    <dbReference type="NCBI Taxonomy" id="105023"/>
    <lineage>
        <taxon>Eukaryota</taxon>
        <taxon>Metazoa</taxon>
        <taxon>Chordata</taxon>
        <taxon>Craniata</taxon>
        <taxon>Vertebrata</taxon>
        <taxon>Euteleostomi</taxon>
        <taxon>Actinopterygii</taxon>
        <taxon>Neopterygii</taxon>
        <taxon>Teleostei</taxon>
        <taxon>Neoteleostei</taxon>
        <taxon>Acanthomorphata</taxon>
        <taxon>Ovalentaria</taxon>
        <taxon>Atherinomorphae</taxon>
        <taxon>Cyprinodontiformes</taxon>
        <taxon>Nothobranchiidae</taxon>
        <taxon>Nothobranchius</taxon>
    </lineage>
</organism>
<dbReference type="GO" id="GO:0005634">
    <property type="term" value="C:nucleus"/>
    <property type="evidence" value="ECO:0007669"/>
    <property type="project" value="TreeGrafter"/>
</dbReference>
<comment type="caution">
    <text evidence="4">The sequence shown here is derived from an EMBL/GenBank/DDBJ whole genome shotgun (WGS) entry which is preliminary data.</text>
</comment>
<name>A0A9D2Z1F1_NOTFU</name>
<evidence type="ECO:0000313" key="5">
    <source>
        <dbReference type="EMBL" id="KAF7230896.1"/>
    </source>
</evidence>
<dbReference type="CDD" id="cd22817">
    <property type="entry name" value="DRWD-N_Knl1"/>
    <property type="match status" value="1"/>
</dbReference>
<dbReference type="EMBL" id="JAAVVJ010000001">
    <property type="protein sequence ID" value="KAF7230894.1"/>
    <property type="molecule type" value="Genomic_DNA"/>
</dbReference>
<dbReference type="InterPro" id="IPR037388">
    <property type="entry name" value="Blinkin"/>
</dbReference>
<dbReference type="InterPro" id="IPR043651">
    <property type="entry name" value="KNL1_MELT_rpt"/>
</dbReference>
<evidence type="ECO:0000256" key="1">
    <source>
        <dbReference type="SAM" id="Coils"/>
    </source>
</evidence>
<feature type="region of interest" description="Disordered" evidence="2">
    <location>
        <begin position="1"/>
        <end position="54"/>
    </location>
</feature>
<feature type="compositionally biased region" description="Polar residues" evidence="2">
    <location>
        <begin position="270"/>
        <end position="285"/>
    </location>
</feature>
<feature type="region of interest" description="Disordered" evidence="2">
    <location>
        <begin position="1192"/>
        <end position="1238"/>
    </location>
</feature>
<feature type="region of interest" description="Disordered" evidence="2">
    <location>
        <begin position="237"/>
        <end position="290"/>
    </location>
</feature>
<dbReference type="PANTHER" id="PTHR16520">
    <property type="entry name" value="KINETOCHORE SCAFFOLD 1"/>
    <property type="match status" value="1"/>
</dbReference>
<feature type="region of interest" description="Disordered" evidence="2">
    <location>
        <begin position="321"/>
        <end position="368"/>
    </location>
</feature>
<dbReference type="Pfam" id="PF19221">
    <property type="entry name" value="MELT"/>
    <property type="match status" value="13"/>
</dbReference>
<feature type="compositionally biased region" description="Polar residues" evidence="2">
    <location>
        <begin position="237"/>
        <end position="263"/>
    </location>
</feature>
<keyword evidence="1" id="KW-0175">Coiled coil</keyword>
<feature type="compositionally biased region" description="Polar residues" evidence="2">
    <location>
        <begin position="1208"/>
        <end position="1228"/>
    </location>
</feature>
<evidence type="ECO:0000313" key="4">
    <source>
        <dbReference type="EMBL" id="KAF7230894.1"/>
    </source>
</evidence>
<dbReference type="Proteomes" id="UP000822369">
    <property type="component" value="Chromosome 1"/>
</dbReference>
<dbReference type="GO" id="GO:0008608">
    <property type="term" value="P:attachment of spindle microtubules to kinetochore"/>
    <property type="evidence" value="ECO:0007669"/>
    <property type="project" value="InterPro"/>
</dbReference>
<gene>
    <name evidence="4" type="primary">casc5</name>
    <name evidence="4" type="ORF">G4P62_004425</name>
</gene>